<dbReference type="PANTHER" id="PTHR12413:SF2">
    <property type="entry name" value="DOLICHYL PYROPHOSPHATE GLC1MAN9GLCNAC2 ALPHA-1,3-GLUCOSYLTRANSFERASE-RELATED"/>
    <property type="match status" value="1"/>
</dbReference>
<organism evidence="11 12">
    <name type="scientific">Galendromus occidentalis</name>
    <name type="common">western predatory mite</name>
    <dbReference type="NCBI Taxonomy" id="34638"/>
    <lineage>
        <taxon>Eukaryota</taxon>
        <taxon>Metazoa</taxon>
        <taxon>Ecdysozoa</taxon>
        <taxon>Arthropoda</taxon>
        <taxon>Chelicerata</taxon>
        <taxon>Arachnida</taxon>
        <taxon>Acari</taxon>
        <taxon>Parasitiformes</taxon>
        <taxon>Mesostigmata</taxon>
        <taxon>Gamasina</taxon>
        <taxon>Phytoseioidea</taxon>
        <taxon>Phytoseiidae</taxon>
        <taxon>Typhlodrominae</taxon>
        <taxon>Galendromus</taxon>
    </lineage>
</organism>
<evidence type="ECO:0000256" key="4">
    <source>
        <dbReference type="ARBA" id="ARBA00022676"/>
    </source>
</evidence>
<keyword evidence="7 10" id="KW-0256">Endoplasmic reticulum</keyword>
<evidence type="ECO:0000256" key="6">
    <source>
        <dbReference type="ARBA" id="ARBA00022692"/>
    </source>
</evidence>
<dbReference type="InterPro" id="IPR004856">
    <property type="entry name" value="Glyco_trans_ALG6/ALG8"/>
</dbReference>
<evidence type="ECO:0000256" key="2">
    <source>
        <dbReference type="ARBA" id="ARBA00004922"/>
    </source>
</evidence>
<evidence type="ECO:0000313" key="12">
    <source>
        <dbReference type="RefSeq" id="XP_018496303.1"/>
    </source>
</evidence>
<feature type="transmembrane region" description="Helical" evidence="10">
    <location>
        <begin position="464"/>
        <end position="487"/>
    </location>
</feature>
<keyword evidence="6 10" id="KW-0812">Transmembrane</keyword>
<evidence type="ECO:0000256" key="5">
    <source>
        <dbReference type="ARBA" id="ARBA00022679"/>
    </source>
</evidence>
<evidence type="ECO:0000256" key="3">
    <source>
        <dbReference type="ARBA" id="ARBA00008715"/>
    </source>
</evidence>
<feature type="transmembrane region" description="Helical" evidence="10">
    <location>
        <begin position="192"/>
        <end position="210"/>
    </location>
</feature>
<evidence type="ECO:0000256" key="9">
    <source>
        <dbReference type="ARBA" id="ARBA00023136"/>
    </source>
</evidence>
<dbReference type="Proteomes" id="UP000694867">
    <property type="component" value="Unplaced"/>
</dbReference>
<keyword evidence="11" id="KW-1185">Reference proteome</keyword>
<dbReference type="GO" id="GO:0042283">
    <property type="term" value="F:dolichyl pyrophosphate Glc1Man9GlcNAc2 alpha-1,3-glucosyltransferase activity"/>
    <property type="evidence" value="ECO:0007669"/>
    <property type="project" value="TreeGrafter"/>
</dbReference>
<keyword evidence="9 10" id="KW-0472">Membrane</keyword>
<feature type="transmembrane region" description="Helical" evidence="10">
    <location>
        <begin position="439"/>
        <end position="458"/>
    </location>
</feature>
<keyword evidence="8 10" id="KW-1133">Transmembrane helix</keyword>
<keyword evidence="5 10" id="KW-0808">Transferase</keyword>
<dbReference type="KEGG" id="goe:100903047"/>
<keyword evidence="4 10" id="KW-0328">Glycosyltransferase</keyword>
<evidence type="ECO:0000256" key="1">
    <source>
        <dbReference type="ARBA" id="ARBA00004477"/>
    </source>
</evidence>
<dbReference type="CTD" id="31623"/>
<comment type="subcellular location">
    <subcellularLocation>
        <location evidence="1 10">Endoplasmic reticulum membrane</location>
        <topology evidence="1 10">Multi-pass membrane protein</topology>
    </subcellularLocation>
</comment>
<evidence type="ECO:0000256" key="8">
    <source>
        <dbReference type="ARBA" id="ARBA00022989"/>
    </source>
</evidence>
<sequence length="501" mass="57913">MSKNRDVFTIIGLATCVKILLVWTYRSTDFEVHRNWLAITHSLPLKEWYRERTSRWTLDYPPLFAWFEWFLSQIAARVDPKMLNVENLEYASEETILFQRFSVMCSDAVLFYAAYVWHGICFEQTQRLPRLFKPLVLVGLILNPGLLIVDHIHFQYNGILMGIMLLSMARIYQGHVLWGTLWFSILLNMKHIYLYIAPPFFIYLLRTYVLSEKNVRLQAIRLSQLGLIVAGVFSISFGPFIYHGQIRQVLSRLFPVRRGLLHSYWAPNIWALYGFCDEILRWFARKLGFGVPAQTITKGLVQEAKFAVLPNVPSWLTIVAALVLMTPSLYKLFRKPCREAFLHSVVYCGCVSFLVGFHVHEKAILIPLLGLLPLAVRRPELSGLFVAFSATGHFSLFPLLPNEQERFLKTALVLLYAFYIHKALSALRGRPALARLSKIYLLGLAPLFLYTEIISKVMPSRYEFLPLMGTSVYCAIGILHCFIPFSFAQDYTKLSERFKRQ</sequence>
<comment type="pathway">
    <text evidence="2 10">Protein modification; protein glycosylation.</text>
</comment>
<dbReference type="Pfam" id="PF03155">
    <property type="entry name" value="Alg6_Alg8"/>
    <property type="match status" value="1"/>
</dbReference>
<dbReference type="PANTHER" id="PTHR12413">
    <property type="entry name" value="DOLICHYL GLYCOSYLTRANSFERASE"/>
    <property type="match status" value="1"/>
</dbReference>
<feature type="transmembrane region" description="Helical" evidence="10">
    <location>
        <begin position="97"/>
        <end position="118"/>
    </location>
</feature>
<dbReference type="GO" id="GO:0006487">
    <property type="term" value="P:protein N-linked glycosylation"/>
    <property type="evidence" value="ECO:0007669"/>
    <property type="project" value="TreeGrafter"/>
</dbReference>
<feature type="transmembrane region" description="Helical" evidence="10">
    <location>
        <begin position="341"/>
        <end position="360"/>
    </location>
</feature>
<feature type="transmembrane region" description="Helical" evidence="10">
    <location>
        <begin position="222"/>
        <end position="242"/>
    </location>
</feature>
<accession>A0AAJ7L6D0</accession>
<comment type="similarity">
    <text evidence="3 10">Belongs to the ALG6/ALG8 glucosyltransferase family.</text>
</comment>
<dbReference type="EC" id="2.4.1.-" evidence="10"/>
<evidence type="ECO:0000256" key="7">
    <source>
        <dbReference type="ARBA" id="ARBA00022824"/>
    </source>
</evidence>
<gene>
    <name evidence="12" type="primary">LOC100903047</name>
</gene>
<dbReference type="GO" id="GO:0005789">
    <property type="term" value="C:endoplasmic reticulum membrane"/>
    <property type="evidence" value="ECO:0007669"/>
    <property type="project" value="UniProtKB-SubCell"/>
</dbReference>
<dbReference type="GeneID" id="100903047"/>
<reference evidence="12" key="1">
    <citation type="submission" date="2025-08" db="UniProtKB">
        <authorList>
            <consortium name="RefSeq"/>
        </authorList>
    </citation>
    <scope>IDENTIFICATION</scope>
</reference>
<dbReference type="RefSeq" id="XP_018496303.1">
    <property type="nucleotide sequence ID" value="XM_018640787.1"/>
</dbReference>
<evidence type="ECO:0000313" key="11">
    <source>
        <dbReference type="Proteomes" id="UP000694867"/>
    </source>
</evidence>
<feature type="transmembrane region" description="Helical" evidence="10">
    <location>
        <begin position="130"/>
        <end position="148"/>
    </location>
</feature>
<evidence type="ECO:0000256" key="10">
    <source>
        <dbReference type="RuleBase" id="RU363110"/>
    </source>
</evidence>
<protein>
    <recommendedName>
        <fullName evidence="10">Alpha-1,3-glucosyltransferase</fullName>
        <ecNumber evidence="10">2.4.1.-</ecNumber>
    </recommendedName>
</protein>
<name>A0AAJ7L6D0_9ACAR</name>
<proteinExistence type="inferred from homology"/>
<dbReference type="AlphaFoldDB" id="A0AAJ7L6D0"/>
<feature type="transmembrane region" description="Helical" evidence="10">
    <location>
        <begin position="7"/>
        <end position="25"/>
    </location>
</feature>
<feature type="transmembrane region" description="Helical" evidence="10">
    <location>
        <begin position="306"/>
        <end position="329"/>
    </location>
</feature>